<reference evidence="2" key="1">
    <citation type="submission" date="2021-04" db="EMBL/GenBank/DDBJ databases">
        <title>Pseudaminobacter soli sp. nov., isolated from paddy soil contaminated by heavy metals.</title>
        <authorList>
            <person name="Zhang K."/>
        </authorList>
    </citation>
    <scope>NUCLEOTIDE SEQUENCE</scope>
    <source>
        <strain evidence="2">19-2017</strain>
    </source>
</reference>
<protein>
    <submittedName>
        <fullName evidence="2">AAA family ATPase</fullName>
    </submittedName>
</protein>
<name>A0A942IC39_9HYPH</name>
<dbReference type="GO" id="GO:0007005">
    <property type="term" value="P:mitochondrion organization"/>
    <property type="evidence" value="ECO:0007669"/>
    <property type="project" value="TreeGrafter"/>
</dbReference>
<dbReference type="AlphaFoldDB" id="A0A942IC39"/>
<dbReference type="InterPro" id="IPR027417">
    <property type="entry name" value="P-loop_NTPase"/>
</dbReference>
<organism evidence="2 3">
    <name type="scientific">Pseudaminobacter soli</name>
    <name type="common">ex Zhang et al. 2022</name>
    <dbReference type="NCBI Taxonomy" id="2831468"/>
    <lineage>
        <taxon>Bacteria</taxon>
        <taxon>Pseudomonadati</taxon>
        <taxon>Pseudomonadota</taxon>
        <taxon>Alphaproteobacteria</taxon>
        <taxon>Hyphomicrobiales</taxon>
        <taxon>Phyllobacteriaceae</taxon>
        <taxon>Pseudaminobacter</taxon>
    </lineage>
</organism>
<proteinExistence type="predicted"/>
<dbReference type="Gene3D" id="3.40.50.300">
    <property type="entry name" value="P-loop containing nucleotide triphosphate hydrolases"/>
    <property type="match status" value="1"/>
</dbReference>
<dbReference type="InterPro" id="IPR003959">
    <property type="entry name" value="ATPase_AAA_core"/>
</dbReference>
<dbReference type="GO" id="GO:0006515">
    <property type="term" value="P:protein quality control for misfolded or incompletely synthesized proteins"/>
    <property type="evidence" value="ECO:0007669"/>
    <property type="project" value="TreeGrafter"/>
</dbReference>
<feature type="domain" description="ATPase AAA-type core" evidence="1">
    <location>
        <begin position="1"/>
        <end position="135"/>
    </location>
</feature>
<gene>
    <name evidence="2" type="ORF">KEU06_27190</name>
</gene>
<dbReference type="GO" id="GO:0005524">
    <property type="term" value="F:ATP binding"/>
    <property type="evidence" value="ECO:0007669"/>
    <property type="project" value="InterPro"/>
</dbReference>
<evidence type="ECO:0000313" key="3">
    <source>
        <dbReference type="Proteomes" id="UP000680348"/>
    </source>
</evidence>
<dbReference type="GO" id="GO:0003697">
    <property type="term" value="F:single-stranded DNA binding"/>
    <property type="evidence" value="ECO:0007669"/>
    <property type="project" value="TreeGrafter"/>
</dbReference>
<sequence length="194" mass="21346">MVGPPGCGKSRFVRRLAEEFGSPYELIPCGGMSDGALGGTPRRWSSGEPSLPLSTVRRHECAGPVIILDEVEKVGTGKHNGNAHDVLLGLFEPETAGRWHDLYVQASCDRSHLSWLMTANEVEPIPSVLRDRCRVLKPCRRRQHPRRSISRGCGDRSRGRMPALPCSQICRAVSWLSPLLYVRVPGPSVGRGSR</sequence>
<comment type="caution">
    <text evidence="2">The sequence shown here is derived from an EMBL/GenBank/DDBJ whole genome shotgun (WGS) entry which is preliminary data.</text>
</comment>
<dbReference type="SUPFAM" id="SSF52540">
    <property type="entry name" value="P-loop containing nucleoside triphosphate hydrolases"/>
    <property type="match status" value="1"/>
</dbReference>
<accession>A0A942IC39</accession>
<dbReference type="GO" id="GO:0016887">
    <property type="term" value="F:ATP hydrolysis activity"/>
    <property type="evidence" value="ECO:0007669"/>
    <property type="project" value="InterPro"/>
</dbReference>
<dbReference type="GO" id="GO:0004252">
    <property type="term" value="F:serine-type endopeptidase activity"/>
    <property type="evidence" value="ECO:0007669"/>
    <property type="project" value="InterPro"/>
</dbReference>
<dbReference type="GO" id="GO:0004176">
    <property type="term" value="F:ATP-dependent peptidase activity"/>
    <property type="evidence" value="ECO:0007669"/>
    <property type="project" value="InterPro"/>
</dbReference>
<dbReference type="PANTHER" id="PTHR43718">
    <property type="entry name" value="LON PROTEASE"/>
    <property type="match status" value="1"/>
</dbReference>
<dbReference type="Proteomes" id="UP000680348">
    <property type="component" value="Unassembled WGS sequence"/>
</dbReference>
<dbReference type="InterPro" id="IPR027065">
    <property type="entry name" value="Lon_Prtase"/>
</dbReference>
<dbReference type="EMBL" id="JAGWCR010000022">
    <property type="protein sequence ID" value="MBS3652281.1"/>
    <property type="molecule type" value="Genomic_DNA"/>
</dbReference>
<evidence type="ECO:0000313" key="2">
    <source>
        <dbReference type="EMBL" id="MBS3652281.1"/>
    </source>
</evidence>
<dbReference type="PANTHER" id="PTHR43718:SF2">
    <property type="entry name" value="LON PROTEASE HOMOLOG, MITOCHONDRIAL"/>
    <property type="match status" value="1"/>
</dbReference>
<keyword evidence="3" id="KW-1185">Reference proteome</keyword>
<dbReference type="GO" id="GO:0051131">
    <property type="term" value="P:chaperone-mediated protein complex assembly"/>
    <property type="evidence" value="ECO:0007669"/>
    <property type="project" value="TreeGrafter"/>
</dbReference>
<dbReference type="Pfam" id="PF00004">
    <property type="entry name" value="AAA"/>
    <property type="match status" value="1"/>
</dbReference>
<evidence type="ECO:0000259" key="1">
    <source>
        <dbReference type="Pfam" id="PF00004"/>
    </source>
</evidence>